<name>A0A6A6UM60_9PEZI</name>
<dbReference type="GO" id="GO:0030599">
    <property type="term" value="F:pectinesterase activity"/>
    <property type="evidence" value="ECO:0007669"/>
    <property type="project" value="UniProtKB-EC"/>
</dbReference>
<accession>A0A6A6UM60</accession>
<feature type="chain" id="PRO_5025390023" description="pectinesterase" evidence="6">
    <location>
        <begin position="19"/>
        <end position="384"/>
    </location>
</feature>
<evidence type="ECO:0000256" key="3">
    <source>
        <dbReference type="ARBA" id="ARBA00013229"/>
    </source>
</evidence>
<evidence type="ECO:0000256" key="2">
    <source>
        <dbReference type="ARBA" id="ARBA00008891"/>
    </source>
</evidence>
<dbReference type="SUPFAM" id="SSF51126">
    <property type="entry name" value="Pectin lyase-like"/>
    <property type="match status" value="1"/>
</dbReference>
<keyword evidence="8" id="KW-0456">Lyase</keyword>
<dbReference type="EC" id="3.1.1.11" evidence="3"/>
<evidence type="ECO:0000256" key="1">
    <source>
        <dbReference type="ARBA" id="ARBA00005184"/>
    </source>
</evidence>
<keyword evidence="6" id="KW-0732">Signal</keyword>
<dbReference type="InterPro" id="IPR011050">
    <property type="entry name" value="Pectin_lyase_fold/virulence"/>
</dbReference>
<feature type="signal peptide" evidence="6">
    <location>
        <begin position="1"/>
        <end position="18"/>
    </location>
</feature>
<dbReference type="OrthoDB" id="2019149at2759"/>
<dbReference type="Pfam" id="PF01095">
    <property type="entry name" value="Pectinesterase"/>
    <property type="match status" value="1"/>
</dbReference>
<protein>
    <recommendedName>
        <fullName evidence="3">pectinesterase</fullName>
        <ecNumber evidence="3">3.1.1.11</ecNumber>
    </recommendedName>
</protein>
<evidence type="ECO:0000313" key="9">
    <source>
        <dbReference type="Proteomes" id="UP000799302"/>
    </source>
</evidence>
<evidence type="ECO:0000256" key="5">
    <source>
        <dbReference type="ARBA" id="ARBA00023085"/>
    </source>
</evidence>
<comment type="pathway">
    <text evidence="1">Glycan metabolism; pectin degradation; 2-dehydro-3-deoxy-D-gluconate from pectin: step 1/5.</text>
</comment>
<dbReference type="PANTHER" id="PTHR31321">
    <property type="entry name" value="ACYL-COA THIOESTER HYDROLASE YBHC-RELATED"/>
    <property type="match status" value="1"/>
</dbReference>
<reference evidence="8" key="1">
    <citation type="journal article" date="2020" name="Stud. Mycol.">
        <title>101 Dothideomycetes genomes: a test case for predicting lifestyles and emergence of pathogens.</title>
        <authorList>
            <person name="Haridas S."/>
            <person name="Albert R."/>
            <person name="Binder M."/>
            <person name="Bloem J."/>
            <person name="Labutti K."/>
            <person name="Salamov A."/>
            <person name="Andreopoulos B."/>
            <person name="Baker S."/>
            <person name="Barry K."/>
            <person name="Bills G."/>
            <person name="Bluhm B."/>
            <person name="Cannon C."/>
            <person name="Castanera R."/>
            <person name="Culley D."/>
            <person name="Daum C."/>
            <person name="Ezra D."/>
            <person name="Gonzalez J."/>
            <person name="Henrissat B."/>
            <person name="Kuo A."/>
            <person name="Liang C."/>
            <person name="Lipzen A."/>
            <person name="Lutzoni F."/>
            <person name="Magnuson J."/>
            <person name="Mondo S."/>
            <person name="Nolan M."/>
            <person name="Ohm R."/>
            <person name="Pangilinan J."/>
            <person name="Park H.-J."/>
            <person name="Ramirez L."/>
            <person name="Alfaro M."/>
            <person name="Sun H."/>
            <person name="Tritt A."/>
            <person name="Yoshinaga Y."/>
            <person name="Zwiers L.-H."/>
            <person name="Turgeon B."/>
            <person name="Goodwin S."/>
            <person name="Spatafora J."/>
            <person name="Crous P."/>
            <person name="Grigoriev I."/>
        </authorList>
    </citation>
    <scope>NUCLEOTIDE SEQUENCE</scope>
    <source>
        <strain evidence="8">CBS 115976</strain>
    </source>
</reference>
<dbReference type="EMBL" id="MU004231">
    <property type="protein sequence ID" value="KAF2673339.1"/>
    <property type="molecule type" value="Genomic_DNA"/>
</dbReference>
<feature type="domain" description="Pectinesterase catalytic" evidence="7">
    <location>
        <begin position="159"/>
        <end position="354"/>
    </location>
</feature>
<dbReference type="GO" id="GO:0042545">
    <property type="term" value="P:cell wall modification"/>
    <property type="evidence" value="ECO:0007669"/>
    <property type="project" value="InterPro"/>
</dbReference>
<sequence length="384" mass="40939">MRFIIAIALLFCHSNATAYNRAACQSASLQTVATACPPNTLAVGPSANFKTIQAAIKSIPSNSNAYIILIQPGTYQEQVNITRSGPVTLLGATSAPNDASKNSVTILWKAATGTKETGNGDNAFTSTLTVAPTLDASLTGSGPTGHAVAPGTKFGNTDFRAYNVDFVNDFKQTSAGPSLAVSVSYANAGFYYCRVKSYQDTVYVGKLGNAYFDKSEIAGQTDFLYGFGTAWIQSSTLQLRGCGGGITAWKGTNTTFPNKYGVYIHESKVVKASTSLSIRGKCSLGRPWNSMHRSIFSKTEMDDSIRSAGYTTWSSSETRVHSETMMAEYSNTGPGFNAAGRREGKISHVLSDSEFAGYSSPAKVFQSPDGKFGNVEWIDTKPEA</sequence>
<dbReference type="Gene3D" id="2.160.20.10">
    <property type="entry name" value="Single-stranded right-handed beta-helix, Pectin lyase-like"/>
    <property type="match status" value="1"/>
</dbReference>
<evidence type="ECO:0000313" key="8">
    <source>
        <dbReference type="EMBL" id="KAF2673339.1"/>
    </source>
</evidence>
<keyword evidence="5" id="KW-0063">Aspartyl esterase</keyword>
<keyword evidence="9" id="KW-1185">Reference proteome</keyword>
<dbReference type="Proteomes" id="UP000799302">
    <property type="component" value="Unassembled WGS sequence"/>
</dbReference>
<evidence type="ECO:0000256" key="4">
    <source>
        <dbReference type="ARBA" id="ARBA00022801"/>
    </source>
</evidence>
<dbReference type="GO" id="GO:0016829">
    <property type="term" value="F:lyase activity"/>
    <property type="evidence" value="ECO:0007669"/>
    <property type="project" value="UniProtKB-KW"/>
</dbReference>
<keyword evidence="4" id="KW-0378">Hydrolase</keyword>
<dbReference type="GO" id="GO:0045490">
    <property type="term" value="P:pectin catabolic process"/>
    <property type="evidence" value="ECO:0007669"/>
    <property type="project" value="UniProtKB-UniPathway"/>
</dbReference>
<evidence type="ECO:0000256" key="6">
    <source>
        <dbReference type="SAM" id="SignalP"/>
    </source>
</evidence>
<gene>
    <name evidence="8" type="ORF">BT63DRAFT_153697</name>
</gene>
<dbReference type="InterPro" id="IPR000070">
    <property type="entry name" value="Pectinesterase_cat"/>
</dbReference>
<dbReference type="PANTHER" id="PTHR31321:SF137">
    <property type="entry name" value="PECTIN METHYL ESTERASE (EUROFUNG)"/>
    <property type="match status" value="1"/>
</dbReference>
<dbReference type="InterPro" id="IPR012334">
    <property type="entry name" value="Pectin_lyas_fold"/>
</dbReference>
<dbReference type="AlphaFoldDB" id="A0A6A6UM60"/>
<dbReference type="UniPathway" id="UPA00545">
    <property type="reaction ID" value="UER00823"/>
</dbReference>
<proteinExistence type="inferred from homology"/>
<evidence type="ECO:0000259" key="7">
    <source>
        <dbReference type="Pfam" id="PF01095"/>
    </source>
</evidence>
<comment type="similarity">
    <text evidence="2">Belongs to the pectinesterase family.</text>
</comment>
<organism evidence="8 9">
    <name type="scientific">Microthyrium microscopicum</name>
    <dbReference type="NCBI Taxonomy" id="703497"/>
    <lineage>
        <taxon>Eukaryota</taxon>
        <taxon>Fungi</taxon>
        <taxon>Dikarya</taxon>
        <taxon>Ascomycota</taxon>
        <taxon>Pezizomycotina</taxon>
        <taxon>Dothideomycetes</taxon>
        <taxon>Dothideomycetes incertae sedis</taxon>
        <taxon>Microthyriales</taxon>
        <taxon>Microthyriaceae</taxon>
        <taxon>Microthyrium</taxon>
    </lineage>
</organism>